<feature type="transmembrane region" description="Helical" evidence="2">
    <location>
        <begin position="24"/>
        <end position="45"/>
    </location>
</feature>
<evidence type="ECO:0000313" key="3">
    <source>
        <dbReference type="EMBL" id="QHA07898.1"/>
    </source>
</evidence>
<dbReference type="Proteomes" id="UP000436138">
    <property type="component" value="Chromosome"/>
</dbReference>
<keyword evidence="2" id="KW-1133">Transmembrane helix</keyword>
<feature type="transmembrane region" description="Helical" evidence="2">
    <location>
        <begin position="142"/>
        <end position="164"/>
    </location>
</feature>
<evidence type="ECO:0000256" key="2">
    <source>
        <dbReference type="SAM" id="Phobius"/>
    </source>
</evidence>
<keyword evidence="2" id="KW-0812">Transmembrane</keyword>
<evidence type="ECO:0000313" key="4">
    <source>
        <dbReference type="Proteomes" id="UP000436138"/>
    </source>
</evidence>
<feature type="transmembrane region" description="Helical" evidence="2">
    <location>
        <begin position="66"/>
        <end position="90"/>
    </location>
</feature>
<feature type="transmembrane region" description="Helical" evidence="2">
    <location>
        <begin position="110"/>
        <end position="130"/>
    </location>
</feature>
<dbReference type="EMBL" id="CP047020">
    <property type="protein sequence ID" value="QHA07898.1"/>
    <property type="molecule type" value="Genomic_DNA"/>
</dbReference>
<reference evidence="3 4" key="1">
    <citation type="submission" date="2019-12" db="EMBL/GenBank/DDBJ databases">
        <title>Streptomyces sp. strain T44 isolated from rhizosphere soil of Broussonetia papyrifera.</title>
        <authorList>
            <person name="Mo P."/>
        </authorList>
    </citation>
    <scope>NUCLEOTIDE SEQUENCE [LARGE SCALE GENOMIC DNA]</scope>
    <source>
        <strain evidence="3 4">T44</strain>
    </source>
</reference>
<organism evidence="3 4">
    <name type="scientific">Streptomyces broussonetiae</name>
    <dbReference type="NCBI Taxonomy" id="2686304"/>
    <lineage>
        <taxon>Bacteria</taxon>
        <taxon>Bacillati</taxon>
        <taxon>Actinomycetota</taxon>
        <taxon>Actinomycetes</taxon>
        <taxon>Kitasatosporales</taxon>
        <taxon>Streptomycetaceae</taxon>
        <taxon>Streptomyces</taxon>
    </lineage>
</organism>
<feature type="region of interest" description="Disordered" evidence="1">
    <location>
        <begin position="252"/>
        <end position="271"/>
    </location>
</feature>
<feature type="transmembrane region" description="Helical" evidence="2">
    <location>
        <begin position="170"/>
        <end position="186"/>
    </location>
</feature>
<protein>
    <submittedName>
        <fullName evidence="3">ABC transporter permease</fullName>
    </submittedName>
</protein>
<dbReference type="AlphaFoldDB" id="A0A6I6N3U7"/>
<proteinExistence type="predicted"/>
<dbReference type="RefSeq" id="WP_158926820.1">
    <property type="nucleotide sequence ID" value="NZ_CP047020.1"/>
</dbReference>
<keyword evidence="4" id="KW-1185">Reference proteome</keyword>
<evidence type="ECO:0000256" key="1">
    <source>
        <dbReference type="SAM" id="MobiDB-lite"/>
    </source>
</evidence>
<accession>A0A6I6N3U7</accession>
<name>A0A6I6N3U7_9ACTN</name>
<dbReference type="KEGG" id="sbro:GQF42_35550"/>
<sequence length="271" mass="29088">MTRWWSCFRTALRFALIEQARNRLALLIVVLFVPLWTTLAFTVVPSTPLRFRIRSIGRTVVMDGNILLQINGALQALSLVIAFMMFVATARSALFDQRLARAGYPRSCLAIAKCTALLLVAALVAAYTTAWMHLFWRPEQPLVLAAGMFTGALVYGGIGIVLAAVVRSELAGMFLAIMISSIDLVLQNPLINPDADSLVVRFLPAYAAVQTSVTAAGLQVVPVTGLLLGGGWAVGMAALGLAAFTARTRSRQSRAATRKETASVEQGALVP</sequence>
<keyword evidence="2" id="KW-0472">Membrane</keyword>
<gene>
    <name evidence="3" type="ORF">GQF42_35550</name>
</gene>
<feature type="transmembrane region" description="Helical" evidence="2">
    <location>
        <begin position="226"/>
        <end position="244"/>
    </location>
</feature>